<keyword evidence="3" id="KW-1185">Reference proteome</keyword>
<comment type="caution">
    <text evidence="2">The sequence shown here is derived from an EMBL/GenBank/DDBJ whole genome shotgun (WGS) entry which is preliminary data.</text>
</comment>
<reference evidence="2" key="1">
    <citation type="submission" date="2021-10" db="EMBL/GenBank/DDBJ databases">
        <title>Tropical sea cucumber genome reveals ecological adaptation and Cuvierian tubules defense mechanism.</title>
        <authorList>
            <person name="Chen T."/>
        </authorList>
    </citation>
    <scope>NUCLEOTIDE SEQUENCE</scope>
    <source>
        <strain evidence="2">Nanhai2018</strain>
        <tissue evidence="2">Muscle</tissue>
    </source>
</reference>
<dbReference type="InterPro" id="IPR050951">
    <property type="entry name" value="Retrovirus_Pol_polyprotein"/>
</dbReference>
<protein>
    <recommendedName>
        <fullName evidence="1">Reverse transcriptase domain-containing protein</fullName>
    </recommendedName>
</protein>
<name>A0A9Q1C4A7_HOLLE</name>
<dbReference type="Gene3D" id="3.10.10.10">
    <property type="entry name" value="HIV Type 1 Reverse Transcriptase, subunit A, domain 1"/>
    <property type="match status" value="1"/>
</dbReference>
<dbReference type="InterPro" id="IPR043502">
    <property type="entry name" value="DNA/RNA_pol_sf"/>
</dbReference>
<dbReference type="InterPro" id="IPR000477">
    <property type="entry name" value="RT_dom"/>
</dbReference>
<dbReference type="SUPFAM" id="SSF56672">
    <property type="entry name" value="DNA/RNA polymerases"/>
    <property type="match status" value="1"/>
</dbReference>
<dbReference type="PANTHER" id="PTHR37984:SF8">
    <property type="entry name" value="CCHC-TYPE DOMAIN-CONTAINING PROTEIN"/>
    <property type="match status" value="1"/>
</dbReference>
<feature type="domain" description="Reverse transcriptase" evidence="1">
    <location>
        <begin position="33"/>
        <end position="99"/>
    </location>
</feature>
<proteinExistence type="predicted"/>
<evidence type="ECO:0000313" key="2">
    <source>
        <dbReference type="EMBL" id="KAJ8037895.1"/>
    </source>
</evidence>
<dbReference type="EMBL" id="JAIZAY010000008">
    <property type="protein sequence ID" value="KAJ8037895.1"/>
    <property type="molecule type" value="Genomic_DNA"/>
</dbReference>
<dbReference type="OrthoDB" id="6776789at2759"/>
<dbReference type="Pfam" id="PF00078">
    <property type="entry name" value="RVT_1"/>
    <property type="match status" value="1"/>
</dbReference>
<dbReference type="PANTHER" id="PTHR37984">
    <property type="entry name" value="PROTEIN CBG26694"/>
    <property type="match status" value="1"/>
</dbReference>
<organism evidence="2 3">
    <name type="scientific">Holothuria leucospilota</name>
    <name type="common">Black long sea cucumber</name>
    <name type="synonym">Mertensiothuria leucospilota</name>
    <dbReference type="NCBI Taxonomy" id="206669"/>
    <lineage>
        <taxon>Eukaryota</taxon>
        <taxon>Metazoa</taxon>
        <taxon>Echinodermata</taxon>
        <taxon>Eleutherozoa</taxon>
        <taxon>Echinozoa</taxon>
        <taxon>Holothuroidea</taxon>
        <taxon>Aspidochirotacea</taxon>
        <taxon>Aspidochirotida</taxon>
        <taxon>Holothuriidae</taxon>
        <taxon>Holothuria</taxon>
    </lineage>
</organism>
<evidence type="ECO:0000313" key="3">
    <source>
        <dbReference type="Proteomes" id="UP001152320"/>
    </source>
</evidence>
<dbReference type="CDD" id="cd01647">
    <property type="entry name" value="RT_LTR"/>
    <property type="match status" value="1"/>
</dbReference>
<dbReference type="Proteomes" id="UP001152320">
    <property type="component" value="Chromosome 8"/>
</dbReference>
<gene>
    <name evidence="2" type="ORF">HOLleu_18833</name>
</gene>
<evidence type="ECO:0000259" key="1">
    <source>
        <dbReference type="Pfam" id="PF00078"/>
    </source>
</evidence>
<dbReference type="AlphaFoldDB" id="A0A9Q1C4A7"/>
<accession>A0A9Q1C4A7</accession>
<sequence length="100" mass="11600">MTTVIRPDRKRVLICLDPKELNQSPERAHYAMETVEEVVTRLPQAKVFSTLDANCGYWQLTVDIPSSKLCTFNTPLGRYRYKRLPFGINAASEIFQRYMT</sequence>